<dbReference type="RefSeq" id="XP_043045932.1">
    <property type="nucleotide sequence ID" value="XM_043183284.1"/>
</dbReference>
<dbReference type="AlphaFoldDB" id="A0A9P7W4E4"/>
<reference evidence="2" key="1">
    <citation type="submission" date="2020-11" db="EMBL/GenBank/DDBJ databases">
        <title>Adaptations for nitrogen fixation in a non-lichenized fungal sporocarp promotes dispersal by wood-feeding termites.</title>
        <authorList>
            <consortium name="DOE Joint Genome Institute"/>
            <person name="Koch R.A."/>
            <person name="Yoon G."/>
            <person name="Arayal U."/>
            <person name="Lail K."/>
            <person name="Amirebrahimi M."/>
            <person name="Labutti K."/>
            <person name="Lipzen A."/>
            <person name="Riley R."/>
            <person name="Barry K."/>
            <person name="Henrissat B."/>
            <person name="Grigoriev I.V."/>
            <person name="Herr J.R."/>
            <person name="Aime M.C."/>
        </authorList>
    </citation>
    <scope>NUCLEOTIDE SEQUENCE</scope>
    <source>
        <strain evidence="2">MCA 3950</strain>
    </source>
</reference>
<sequence length="169" mass="19169">MPCYRSCKKFLPHYSSRHDETLHQNSSLHLSIGAYAARYQPYSLSYRFEAEYTDVPVPQTPAIVPQTGQVSRLQSLWGNHADYPSSSFLLTMILMTMSSMTVKKQKKRTRAPGTATKKKTRRATMRKRPMHRCVFWSLLCGYSASLEGCSHCSLLACIPSVFGLGGRRR</sequence>
<accession>A0A9P7W4E4</accession>
<comment type="caution">
    <text evidence="2">The sequence shown here is derived from an EMBL/GenBank/DDBJ whole genome shotgun (WGS) entry which is preliminary data.</text>
</comment>
<evidence type="ECO:0000313" key="2">
    <source>
        <dbReference type="EMBL" id="KAG7452432.1"/>
    </source>
</evidence>
<evidence type="ECO:0000256" key="1">
    <source>
        <dbReference type="SAM" id="MobiDB-lite"/>
    </source>
</evidence>
<organism evidence="2 3">
    <name type="scientific">Guyanagaster necrorhizus</name>
    <dbReference type="NCBI Taxonomy" id="856835"/>
    <lineage>
        <taxon>Eukaryota</taxon>
        <taxon>Fungi</taxon>
        <taxon>Dikarya</taxon>
        <taxon>Basidiomycota</taxon>
        <taxon>Agaricomycotina</taxon>
        <taxon>Agaricomycetes</taxon>
        <taxon>Agaricomycetidae</taxon>
        <taxon>Agaricales</taxon>
        <taxon>Marasmiineae</taxon>
        <taxon>Physalacriaceae</taxon>
        <taxon>Guyanagaster</taxon>
    </lineage>
</organism>
<protein>
    <submittedName>
        <fullName evidence="2">Uncharacterized protein</fullName>
    </submittedName>
</protein>
<evidence type="ECO:0000313" key="3">
    <source>
        <dbReference type="Proteomes" id="UP000812287"/>
    </source>
</evidence>
<dbReference type="GeneID" id="66105581"/>
<dbReference type="EMBL" id="MU250523">
    <property type="protein sequence ID" value="KAG7452432.1"/>
    <property type="molecule type" value="Genomic_DNA"/>
</dbReference>
<dbReference type="OrthoDB" id="3012154at2759"/>
<dbReference type="Proteomes" id="UP000812287">
    <property type="component" value="Unassembled WGS sequence"/>
</dbReference>
<keyword evidence="3" id="KW-1185">Reference proteome</keyword>
<feature type="region of interest" description="Disordered" evidence="1">
    <location>
        <begin position="105"/>
        <end position="124"/>
    </location>
</feature>
<name>A0A9P7W4E4_9AGAR</name>
<gene>
    <name evidence="2" type="ORF">BT62DRAFT_897</name>
</gene>
<proteinExistence type="predicted"/>